<keyword evidence="4 9" id="KW-0349">Heme</keyword>
<dbReference type="GO" id="GO:0016020">
    <property type="term" value="C:membrane"/>
    <property type="evidence" value="ECO:0007669"/>
    <property type="project" value="UniProtKB-SubCell"/>
</dbReference>
<keyword evidence="5 9" id="KW-0479">Metal-binding</keyword>
<keyword evidence="8" id="KW-0503">Monooxygenase</keyword>
<evidence type="ECO:0000313" key="11">
    <source>
        <dbReference type="EMBL" id="KAG8373304.1"/>
    </source>
</evidence>
<evidence type="ECO:0000256" key="3">
    <source>
        <dbReference type="ARBA" id="ARBA00010617"/>
    </source>
</evidence>
<protein>
    <recommendedName>
        <fullName evidence="13">Cytochrome P450</fullName>
    </recommendedName>
</protein>
<evidence type="ECO:0000256" key="7">
    <source>
        <dbReference type="ARBA" id="ARBA00023004"/>
    </source>
</evidence>
<evidence type="ECO:0000256" key="9">
    <source>
        <dbReference type="PIRSR" id="PIRSR602401-1"/>
    </source>
</evidence>
<evidence type="ECO:0000256" key="10">
    <source>
        <dbReference type="SAM" id="MobiDB-lite"/>
    </source>
</evidence>
<evidence type="ECO:0000256" key="6">
    <source>
        <dbReference type="ARBA" id="ARBA00023002"/>
    </source>
</evidence>
<dbReference type="InterPro" id="IPR001128">
    <property type="entry name" value="Cyt_P450"/>
</dbReference>
<dbReference type="InterPro" id="IPR002401">
    <property type="entry name" value="Cyt_P450_E_grp-I"/>
</dbReference>
<dbReference type="InterPro" id="IPR051996">
    <property type="entry name" value="Cytochrome_P450_78A"/>
</dbReference>
<comment type="cofactor">
    <cofactor evidence="1 9">
        <name>heme</name>
        <dbReference type="ChEBI" id="CHEBI:30413"/>
    </cofactor>
</comment>
<feature type="region of interest" description="Disordered" evidence="10">
    <location>
        <begin position="190"/>
        <end position="216"/>
    </location>
</feature>
<dbReference type="InterPro" id="IPR036396">
    <property type="entry name" value="Cyt_P450_sf"/>
</dbReference>
<comment type="similarity">
    <text evidence="3">Belongs to the cytochrome P450 family.</text>
</comment>
<evidence type="ECO:0000256" key="4">
    <source>
        <dbReference type="ARBA" id="ARBA00022617"/>
    </source>
</evidence>
<evidence type="ECO:0000256" key="5">
    <source>
        <dbReference type="ARBA" id="ARBA00022723"/>
    </source>
</evidence>
<evidence type="ECO:0008006" key="13">
    <source>
        <dbReference type="Google" id="ProtNLM"/>
    </source>
</evidence>
<dbReference type="Pfam" id="PF00067">
    <property type="entry name" value="p450"/>
    <property type="match status" value="1"/>
</dbReference>
<keyword evidence="12" id="KW-1185">Reference proteome</keyword>
<proteinExistence type="inferred from homology"/>
<dbReference type="PANTHER" id="PTHR47946:SF6">
    <property type="entry name" value="CYTOCHROME P450 78A7"/>
    <property type="match status" value="1"/>
</dbReference>
<dbReference type="Proteomes" id="UP000826271">
    <property type="component" value="Unassembled WGS sequence"/>
</dbReference>
<dbReference type="GO" id="GO:0005506">
    <property type="term" value="F:iron ion binding"/>
    <property type="evidence" value="ECO:0007669"/>
    <property type="project" value="InterPro"/>
</dbReference>
<dbReference type="PRINTS" id="PR00463">
    <property type="entry name" value="EP450I"/>
</dbReference>
<organism evidence="11 12">
    <name type="scientific">Buddleja alternifolia</name>
    <dbReference type="NCBI Taxonomy" id="168488"/>
    <lineage>
        <taxon>Eukaryota</taxon>
        <taxon>Viridiplantae</taxon>
        <taxon>Streptophyta</taxon>
        <taxon>Embryophyta</taxon>
        <taxon>Tracheophyta</taxon>
        <taxon>Spermatophyta</taxon>
        <taxon>Magnoliopsida</taxon>
        <taxon>eudicotyledons</taxon>
        <taxon>Gunneridae</taxon>
        <taxon>Pentapetalae</taxon>
        <taxon>asterids</taxon>
        <taxon>lamiids</taxon>
        <taxon>Lamiales</taxon>
        <taxon>Scrophulariaceae</taxon>
        <taxon>Buddlejeae</taxon>
        <taxon>Buddleja</taxon>
    </lineage>
</organism>
<dbReference type="GO" id="GO:0004497">
    <property type="term" value="F:monooxygenase activity"/>
    <property type="evidence" value="ECO:0007669"/>
    <property type="project" value="UniProtKB-KW"/>
</dbReference>
<gene>
    <name evidence="11" type="ORF">BUALT_Bualt11G0010000</name>
</gene>
<reference evidence="11" key="1">
    <citation type="submission" date="2019-10" db="EMBL/GenBank/DDBJ databases">
        <authorList>
            <person name="Zhang R."/>
            <person name="Pan Y."/>
            <person name="Wang J."/>
            <person name="Ma R."/>
            <person name="Yu S."/>
        </authorList>
    </citation>
    <scope>NUCLEOTIDE SEQUENCE</scope>
    <source>
        <strain evidence="11">LA-IB0</strain>
        <tissue evidence="11">Leaf</tissue>
    </source>
</reference>
<keyword evidence="6" id="KW-0560">Oxidoreductase</keyword>
<evidence type="ECO:0000313" key="12">
    <source>
        <dbReference type="Proteomes" id="UP000826271"/>
    </source>
</evidence>
<dbReference type="EMBL" id="WHWC01000011">
    <property type="protein sequence ID" value="KAG8373304.1"/>
    <property type="molecule type" value="Genomic_DNA"/>
</dbReference>
<accession>A0AAV6WRN2</accession>
<comment type="subcellular location">
    <subcellularLocation>
        <location evidence="2">Membrane</location>
        <topology evidence="2">Single-pass membrane protein</topology>
    </subcellularLocation>
</comment>
<evidence type="ECO:0000256" key="8">
    <source>
        <dbReference type="ARBA" id="ARBA00023033"/>
    </source>
</evidence>
<dbReference type="Gene3D" id="1.10.630.10">
    <property type="entry name" value="Cytochrome P450"/>
    <property type="match status" value="1"/>
</dbReference>
<dbReference type="PANTHER" id="PTHR47946">
    <property type="entry name" value="CYTOCHROME P450 78A7-RELATED"/>
    <property type="match status" value="1"/>
</dbReference>
<feature type="binding site" description="axial binding residue" evidence="9">
    <location>
        <position position="161"/>
    </location>
    <ligand>
        <name>heme</name>
        <dbReference type="ChEBI" id="CHEBI:30413"/>
    </ligand>
    <ligandPart>
        <name>Fe</name>
        <dbReference type="ChEBI" id="CHEBI:18248"/>
    </ligandPart>
</feature>
<comment type="caution">
    <text evidence="11">The sequence shown here is derived from an EMBL/GenBank/DDBJ whole genome shotgun (WGS) entry which is preliminary data.</text>
</comment>
<keyword evidence="7 9" id="KW-0408">Iron</keyword>
<dbReference type="GO" id="GO:0020037">
    <property type="term" value="F:heme binding"/>
    <property type="evidence" value="ECO:0007669"/>
    <property type="project" value="InterPro"/>
</dbReference>
<dbReference type="GO" id="GO:0016705">
    <property type="term" value="F:oxidoreductase activity, acting on paired donors, with incorporation or reduction of molecular oxygen"/>
    <property type="evidence" value="ECO:0007669"/>
    <property type="project" value="InterPro"/>
</dbReference>
<sequence length="282" mass="31863">MGSIFGKCYEPTQDSEELKVFKGMDPFHIIARCKTLVPHMRKLIKAIIEEHKMNKDHSENHHVYDDTVDFVDVLLSLDVGNDARRVHPLGLLLSWASLSNTNVHLSNGIVVPVNTTTMVNMWAITRDGAMWDDPHEFNPKRFLVVMNGTEVSAIWDGTKVCPGKDFGMVTVALWVTKLLHPFEWAKDTSNGVDLGPSNDGNAKEREATSKSDPTPNACKIRKLRETCQQETLVKPFYIEERELNEWDPSEVQENMASGDDNSTHVLDIIYTMDELYGGFKTV</sequence>
<dbReference type="AlphaFoldDB" id="A0AAV6WRN2"/>
<name>A0AAV6WRN2_9LAMI</name>
<evidence type="ECO:0000256" key="2">
    <source>
        <dbReference type="ARBA" id="ARBA00004167"/>
    </source>
</evidence>
<evidence type="ECO:0000256" key="1">
    <source>
        <dbReference type="ARBA" id="ARBA00001971"/>
    </source>
</evidence>
<dbReference type="SUPFAM" id="SSF48264">
    <property type="entry name" value="Cytochrome P450"/>
    <property type="match status" value="1"/>
</dbReference>